<dbReference type="Gene3D" id="3.60.21.10">
    <property type="match status" value="1"/>
</dbReference>
<reference evidence="2 3" key="1">
    <citation type="submission" date="2022-11" db="EMBL/GenBank/DDBJ databases">
        <title>Brucella sp. YY2X, whole genome shotgun sequencing project.</title>
        <authorList>
            <person name="Yang Y."/>
        </authorList>
    </citation>
    <scope>NUCLEOTIDE SEQUENCE [LARGE SCALE GENOMIC DNA]</scope>
    <source>
        <strain evidence="2 3">YY2X</strain>
    </source>
</reference>
<dbReference type="PANTHER" id="PTHR42850">
    <property type="entry name" value="METALLOPHOSPHOESTERASE"/>
    <property type="match status" value="1"/>
</dbReference>
<dbReference type="RefSeq" id="WP_162762592.1">
    <property type="nucleotide sequence ID" value="NZ_JAPHAV010000002.1"/>
</dbReference>
<evidence type="ECO:0000313" key="2">
    <source>
        <dbReference type="EMBL" id="MCX2696938.1"/>
    </source>
</evidence>
<keyword evidence="3" id="KW-1185">Reference proteome</keyword>
<dbReference type="Pfam" id="PF00149">
    <property type="entry name" value="Metallophos"/>
    <property type="match status" value="1"/>
</dbReference>
<dbReference type="InterPro" id="IPR050126">
    <property type="entry name" value="Ap4A_hydrolase"/>
</dbReference>
<dbReference type="InterPro" id="IPR004843">
    <property type="entry name" value="Calcineurin-like_PHP"/>
</dbReference>
<evidence type="ECO:0000259" key="1">
    <source>
        <dbReference type="Pfam" id="PF00149"/>
    </source>
</evidence>
<dbReference type="SUPFAM" id="SSF56300">
    <property type="entry name" value="Metallo-dependent phosphatases"/>
    <property type="match status" value="1"/>
</dbReference>
<evidence type="ECO:0000313" key="3">
    <source>
        <dbReference type="Proteomes" id="UP001301216"/>
    </source>
</evidence>
<proteinExistence type="predicted"/>
<dbReference type="CDD" id="cd00144">
    <property type="entry name" value="MPP_PPP_family"/>
    <property type="match status" value="1"/>
</dbReference>
<protein>
    <submittedName>
        <fullName evidence="2">Metallophosphoesterase family protein</fullName>
    </submittedName>
</protein>
<dbReference type="InterPro" id="IPR029052">
    <property type="entry name" value="Metallo-depent_PP-like"/>
</dbReference>
<feature type="domain" description="Calcineurin-like phosphoesterase" evidence="1">
    <location>
        <begin position="6"/>
        <end position="190"/>
    </location>
</feature>
<dbReference type="PANTHER" id="PTHR42850:SF4">
    <property type="entry name" value="ZINC-DEPENDENT ENDOPOLYPHOSPHATASE"/>
    <property type="match status" value="1"/>
</dbReference>
<name>A0ABT3QMU1_9HYPH</name>
<dbReference type="Proteomes" id="UP001301216">
    <property type="component" value="Unassembled WGS sequence"/>
</dbReference>
<dbReference type="EMBL" id="JAPHAV010000002">
    <property type="protein sequence ID" value="MCX2696938.1"/>
    <property type="molecule type" value="Genomic_DNA"/>
</dbReference>
<gene>
    <name evidence="2" type="ORF">OPR82_09125</name>
</gene>
<comment type="caution">
    <text evidence="2">The sequence shown here is derived from an EMBL/GenBank/DDBJ whole genome shotgun (WGS) entry which is preliminary data.</text>
</comment>
<sequence length="231" mass="26030">MKLTYAIGDVHGCADLLQKMLSTIEADADGEPYRVIFLGDIIDRGSNSRAAMELVCHTLDTLPGSFLIQGNHEELLLRVLACDENSDRVLEHWKKQGGDTTFCSYSFLGYENSSLILDEFEELYPRHLRALKESVSYVIEGQYLFVHAGIRPGVTIAEQKEKDLRWIREGFLDFEGDHGYTVVHGHTITDNFQPERHPNRINLDSGAYVSGRLSALKVINGERETMLTVSP</sequence>
<organism evidence="2 3">
    <name type="scientific">Ochrobactrum chromiisoli</name>
    <dbReference type="NCBI Taxonomy" id="2993941"/>
    <lineage>
        <taxon>Bacteria</taxon>
        <taxon>Pseudomonadati</taxon>
        <taxon>Pseudomonadota</taxon>
        <taxon>Alphaproteobacteria</taxon>
        <taxon>Hyphomicrobiales</taxon>
        <taxon>Brucellaceae</taxon>
        <taxon>Brucella/Ochrobactrum group</taxon>
        <taxon>Ochrobactrum</taxon>
    </lineage>
</organism>
<accession>A0ABT3QMU1</accession>